<evidence type="ECO:0000256" key="5">
    <source>
        <dbReference type="ARBA" id="ARBA00022970"/>
    </source>
</evidence>
<name>A0A919T6D6_9ACTN</name>
<feature type="transmembrane region" description="Helical" evidence="9">
    <location>
        <begin position="138"/>
        <end position="160"/>
    </location>
</feature>
<feature type="transmembrane region" description="Helical" evidence="9">
    <location>
        <begin position="90"/>
        <end position="110"/>
    </location>
</feature>
<dbReference type="PANTHER" id="PTHR11795">
    <property type="entry name" value="BRANCHED-CHAIN AMINO ACID TRANSPORT SYSTEM PERMEASE PROTEIN LIVH"/>
    <property type="match status" value="1"/>
</dbReference>
<dbReference type="GO" id="GO:0006865">
    <property type="term" value="P:amino acid transport"/>
    <property type="evidence" value="ECO:0007669"/>
    <property type="project" value="UniProtKB-KW"/>
</dbReference>
<evidence type="ECO:0000256" key="8">
    <source>
        <dbReference type="ARBA" id="ARBA00037998"/>
    </source>
</evidence>
<keyword evidence="2" id="KW-0813">Transport</keyword>
<feature type="transmembrane region" description="Helical" evidence="9">
    <location>
        <begin position="59"/>
        <end position="78"/>
    </location>
</feature>
<gene>
    <name evidence="10" type="ORF">Ato02nite_019970</name>
</gene>
<keyword evidence="3" id="KW-1003">Cell membrane</keyword>
<keyword evidence="6 9" id="KW-1133">Transmembrane helix</keyword>
<keyword evidence="7 9" id="KW-0472">Membrane</keyword>
<organism evidence="10 11">
    <name type="scientific">Paractinoplanes toevensis</name>
    <dbReference type="NCBI Taxonomy" id="571911"/>
    <lineage>
        <taxon>Bacteria</taxon>
        <taxon>Bacillati</taxon>
        <taxon>Actinomycetota</taxon>
        <taxon>Actinomycetes</taxon>
        <taxon>Micromonosporales</taxon>
        <taxon>Micromonosporaceae</taxon>
        <taxon>Paractinoplanes</taxon>
    </lineage>
</organism>
<dbReference type="InterPro" id="IPR052157">
    <property type="entry name" value="BCAA_transport_permease"/>
</dbReference>
<evidence type="ECO:0000313" key="11">
    <source>
        <dbReference type="Proteomes" id="UP000677082"/>
    </source>
</evidence>
<dbReference type="Proteomes" id="UP000677082">
    <property type="component" value="Unassembled WGS sequence"/>
</dbReference>
<evidence type="ECO:0000256" key="4">
    <source>
        <dbReference type="ARBA" id="ARBA00022692"/>
    </source>
</evidence>
<evidence type="ECO:0000256" key="9">
    <source>
        <dbReference type="SAM" id="Phobius"/>
    </source>
</evidence>
<dbReference type="EMBL" id="BOQN01000024">
    <property type="protein sequence ID" value="GIM90204.1"/>
    <property type="molecule type" value="Genomic_DNA"/>
</dbReference>
<sequence>MTWVNAVVQGILLGGLYALFATGLSLMFGVMRIVNLAHGDLSVLAAFLAFALIDALPLNAFATLVLVVPAMAALGWLLQRFVLQRSLGAGQLAPLLVTFGLSVVLQNVLLEVFSPDSRALDIGGLGTAGLRLSGSVSVGWFGVLCLGIAIAVLVGLQLFLARTAFGRAMRATSDDQETVQLMGIDHRRVYATATAIAFATLAVAGVLFGMRTTFDPSIGPARLIFAFEAVIIGGLGSLWGTLAGGVVLGVAQTVGAQISPAYSILAGHLVFLAVLVLRPQGILRPAAAR</sequence>
<dbReference type="CDD" id="cd06582">
    <property type="entry name" value="TM_PBP1_LivH_like"/>
    <property type="match status" value="1"/>
</dbReference>
<comment type="similarity">
    <text evidence="8">Belongs to the binding-protein-dependent transport system permease family. LivHM subfamily.</text>
</comment>
<evidence type="ECO:0000256" key="2">
    <source>
        <dbReference type="ARBA" id="ARBA00022448"/>
    </source>
</evidence>
<reference evidence="10 11" key="1">
    <citation type="submission" date="2021-03" db="EMBL/GenBank/DDBJ databases">
        <title>Whole genome shotgun sequence of Actinoplanes toevensis NBRC 105298.</title>
        <authorList>
            <person name="Komaki H."/>
            <person name="Tamura T."/>
        </authorList>
    </citation>
    <scope>NUCLEOTIDE SEQUENCE [LARGE SCALE GENOMIC DNA]</scope>
    <source>
        <strain evidence="10 11">NBRC 105298</strain>
    </source>
</reference>
<evidence type="ECO:0000256" key="7">
    <source>
        <dbReference type="ARBA" id="ARBA00023136"/>
    </source>
</evidence>
<comment type="caution">
    <text evidence="10">The sequence shown here is derived from an EMBL/GenBank/DDBJ whole genome shotgun (WGS) entry which is preliminary data.</text>
</comment>
<dbReference type="AlphaFoldDB" id="A0A919T6D6"/>
<evidence type="ECO:0000256" key="6">
    <source>
        <dbReference type="ARBA" id="ARBA00022989"/>
    </source>
</evidence>
<feature type="transmembrane region" description="Helical" evidence="9">
    <location>
        <begin position="223"/>
        <end position="248"/>
    </location>
</feature>
<protein>
    <submittedName>
        <fullName evidence="10">Branched-chain amino acid ABC transporter permease</fullName>
    </submittedName>
</protein>
<keyword evidence="11" id="KW-1185">Reference proteome</keyword>
<keyword evidence="4 9" id="KW-0812">Transmembrane</keyword>
<dbReference type="PANTHER" id="PTHR11795:SF445">
    <property type="entry name" value="AMINO ACID ABC TRANSPORTER PERMEASE PROTEIN"/>
    <property type="match status" value="1"/>
</dbReference>
<dbReference type="InterPro" id="IPR001851">
    <property type="entry name" value="ABC_transp_permease"/>
</dbReference>
<feature type="transmembrane region" description="Helical" evidence="9">
    <location>
        <begin position="260"/>
        <end position="277"/>
    </location>
</feature>
<feature type="transmembrane region" description="Helical" evidence="9">
    <location>
        <begin position="189"/>
        <end position="211"/>
    </location>
</feature>
<proteinExistence type="inferred from homology"/>
<evidence type="ECO:0000256" key="3">
    <source>
        <dbReference type="ARBA" id="ARBA00022475"/>
    </source>
</evidence>
<accession>A0A919T6D6</accession>
<keyword evidence="5" id="KW-0029">Amino-acid transport</keyword>
<dbReference type="GO" id="GO:0022857">
    <property type="term" value="F:transmembrane transporter activity"/>
    <property type="evidence" value="ECO:0007669"/>
    <property type="project" value="InterPro"/>
</dbReference>
<evidence type="ECO:0000313" key="10">
    <source>
        <dbReference type="EMBL" id="GIM90204.1"/>
    </source>
</evidence>
<dbReference type="Pfam" id="PF02653">
    <property type="entry name" value="BPD_transp_2"/>
    <property type="match status" value="1"/>
</dbReference>
<dbReference type="GO" id="GO:0005886">
    <property type="term" value="C:plasma membrane"/>
    <property type="evidence" value="ECO:0007669"/>
    <property type="project" value="UniProtKB-SubCell"/>
</dbReference>
<comment type="subcellular location">
    <subcellularLocation>
        <location evidence="1">Cell membrane</location>
        <topology evidence="1">Multi-pass membrane protein</topology>
    </subcellularLocation>
</comment>
<feature type="transmembrane region" description="Helical" evidence="9">
    <location>
        <begin position="6"/>
        <end position="26"/>
    </location>
</feature>
<evidence type="ECO:0000256" key="1">
    <source>
        <dbReference type="ARBA" id="ARBA00004651"/>
    </source>
</evidence>
<dbReference type="RefSeq" id="WP_213006139.1">
    <property type="nucleotide sequence ID" value="NZ_BOQN01000024.1"/>
</dbReference>